<gene>
    <name evidence="2" type="ORF">GCM10008957_39960</name>
</gene>
<accession>A0A918CIK1</accession>
<dbReference type="AlphaFoldDB" id="A0A918CIK1"/>
<evidence type="ECO:0000256" key="1">
    <source>
        <dbReference type="SAM" id="MobiDB-lite"/>
    </source>
</evidence>
<protein>
    <submittedName>
        <fullName evidence="2">Uncharacterized protein</fullName>
    </submittedName>
</protein>
<keyword evidence="3" id="KW-1185">Reference proteome</keyword>
<organism evidence="2 3">
    <name type="scientific">Deinococcus ruber</name>
    <dbReference type="NCBI Taxonomy" id="1848197"/>
    <lineage>
        <taxon>Bacteria</taxon>
        <taxon>Thermotogati</taxon>
        <taxon>Deinococcota</taxon>
        <taxon>Deinococci</taxon>
        <taxon>Deinococcales</taxon>
        <taxon>Deinococcaceae</taxon>
        <taxon>Deinococcus</taxon>
    </lineage>
</organism>
<evidence type="ECO:0000313" key="3">
    <source>
        <dbReference type="Proteomes" id="UP000603865"/>
    </source>
</evidence>
<dbReference type="Proteomes" id="UP000603865">
    <property type="component" value="Unassembled WGS sequence"/>
</dbReference>
<feature type="compositionally biased region" description="Basic and acidic residues" evidence="1">
    <location>
        <begin position="29"/>
        <end position="43"/>
    </location>
</feature>
<dbReference type="EMBL" id="BMQL01000032">
    <property type="protein sequence ID" value="GGR24166.1"/>
    <property type="molecule type" value="Genomic_DNA"/>
</dbReference>
<evidence type="ECO:0000313" key="2">
    <source>
        <dbReference type="EMBL" id="GGR24166.1"/>
    </source>
</evidence>
<comment type="caution">
    <text evidence="2">The sequence shown here is derived from an EMBL/GenBank/DDBJ whole genome shotgun (WGS) entry which is preliminary data.</text>
</comment>
<reference evidence="2" key="1">
    <citation type="journal article" date="2014" name="Int. J. Syst. Evol. Microbiol.">
        <title>Complete genome sequence of Corynebacterium casei LMG S-19264T (=DSM 44701T), isolated from a smear-ripened cheese.</title>
        <authorList>
            <consortium name="US DOE Joint Genome Institute (JGI-PGF)"/>
            <person name="Walter F."/>
            <person name="Albersmeier A."/>
            <person name="Kalinowski J."/>
            <person name="Ruckert C."/>
        </authorList>
    </citation>
    <scope>NUCLEOTIDE SEQUENCE</scope>
    <source>
        <strain evidence="2">JCM 31311</strain>
    </source>
</reference>
<proteinExistence type="predicted"/>
<name>A0A918CIK1_9DEIO</name>
<reference evidence="2" key="2">
    <citation type="submission" date="2020-09" db="EMBL/GenBank/DDBJ databases">
        <authorList>
            <person name="Sun Q."/>
            <person name="Ohkuma M."/>
        </authorList>
    </citation>
    <scope>NUCLEOTIDE SEQUENCE</scope>
    <source>
        <strain evidence="2">JCM 31311</strain>
    </source>
</reference>
<sequence>MAVHGDDQIGTGRKMSVKGTHPDASSGRDITHRDFDPVTDEKRSSRVKKRLFVSLGVNPLWPRPGCL</sequence>
<feature type="region of interest" description="Disordered" evidence="1">
    <location>
        <begin position="1"/>
        <end position="43"/>
    </location>
</feature>